<evidence type="ECO:0000256" key="3">
    <source>
        <dbReference type="ARBA" id="ARBA00011823"/>
    </source>
</evidence>
<dbReference type="Pfam" id="PF00490">
    <property type="entry name" value="ALAD"/>
    <property type="match status" value="1"/>
</dbReference>
<dbReference type="EC" id="4.2.1.24" evidence="4 15"/>
<dbReference type="NCBIfam" id="NF006762">
    <property type="entry name" value="PRK09283.1"/>
    <property type="match status" value="1"/>
</dbReference>
<dbReference type="PRINTS" id="PR00144">
    <property type="entry name" value="DALDHYDRTASE"/>
</dbReference>
<evidence type="ECO:0000313" key="17">
    <source>
        <dbReference type="EMBL" id="CAA9549489.1"/>
    </source>
</evidence>
<dbReference type="EMBL" id="CADCWC010000395">
    <property type="protein sequence ID" value="CAA9549489.1"/>
    <property type="molecule type" value="Genomic_DNA"/>
</dbReference>
<evidence type="ECO:0000256" key="11">
    <source>
        <dbReference type="PIRSR" id="PIRSR001415-1"/>
    </source>
</evidence>
<evidence type="ECO:0000256" key="12">
    <source>
        <dbReference type="PIRSR" id="PIRSR001415-2"/>
    </source>
</evidence>
<dbReference type="Gene3D" id="3.20.20.70">
    <property type="entry name" value="Aldolase class I"/>
    <property type="match status" value="1"/>
</dbReference>
<dbReference type="PIRSF" id="PIRSF001415">
    <property type="entry name" value="Porphbilin_synth"/>
    <property type="match status" value="1"/>
</dbReference>
<keyword evidence="6" id="KW-0350">Heme biosynthesis</keyword>
<comment type="similarity">
    <text evidence="2 16">Belongs to the ALAD family.</text>
</comment>
<reference evidence="17" key="1">
    <citation type="submission" date="2020-02" db="EMBL/GenBank/DDBJ databases">
        <authorList>
            <person name="Meier V. D."/>
        </authorList>
    </citation>
    <scope>NUCLEOTIDE SEQUENCE</scope>
    <source>
        <strain evidence="17">AVDCRST_MAG79</strain>
    </source>
</reference>
<keyword evidence="7 15" id="KW-0456">Lyase</keyword>
<feature type="binding site" evidence="14">
    <location>
        <position position="237"/>
    </location>
    <ligand>
        <name>Mg(2+)</name>
        <dbReference type="ChEBI" id="CHEBI:18420"/>
    </ligand>
</feature>
<accession>A0A6J4UFP9</accession>
<dbReference type="InterPro" id="IPR013785">
    <property type="entry name" value="Aldolase_TIM"/>
</dbReference>
<proteinExistence type="inferred from homology"/>
<sequence length="330" mass="35009">MSYPASRLRRLRRTEGLRRLVRETRLDPADLILPLFVVPGVGVRRPVGSLPGVEHLSVDGAVEDARRAADLGVGGVMLFGVPDPRDKDAVASVARRDDGLVPETLRAIRSAVPDLVLTTDLCLCGYTDHGHCGVIGADGHVENDATLPLLAEMALVHGAAGADVLAPSDMMDGRVAAVRAALDGEGLGERVAIMAHAAKFASGFYGPFRDAAHSAPSFGDRRSYQLDPANGREALREADQDELEGADILLVKPALPYLDVLARLADRTDVPLAAYQVSGEHVVLQAAAAAGALDLRRATLEALTAVRRAGARLIVTYAAKEVAGWLHERH</sequence>
<feature type="binding site" evidence="12">
    <location>
        <position position="221"/>
    </location>
    <ligand>
        <name>5-aminolevulinate</name>
        <dbReference type="ChEBI" id="CHEBI:356416"/>
        <label>1</label>
    </ligand>
</feature>
<keyword evidence="13" id="KW-0479">Metal-binding</keyword>
<comment type="function">
    <text evidence="9">Catalyzes an early step in the biosynthesis of tetrapyrroles. Binds two molecules of 5-aminolevulinate per subunit, each at a distinct site, and catalyzes their condensation to form porphobilinogen.</text>
</comment>
<name>A0A6J4UFP9_9ACTN</name>
<feature type="binding site" evidence="13">
    <location>
        <position position="124"/>
    </location>
    <ligand>
        <name>Zn(2+)</name>
        <dbReference type="ChEBI" id="CHEBI:29105"/>
        <note>catalytic</note>
    </ligand>
</feature>
<feature type="active site" description="Schiff-base intermediate with substrate" evidence="11">
    <location>
        <position position="199"/>
    </location>
</feature>
<evidence type="ECO:0000256" key="5">
    <source>
        <dbReference type="ARBA" id="ARBA00020771"/>
    </source>
</evidence>
<feature type="binding site" evidence="12">
    <location>
        <position position="278"/>
    </location>
    <ligand>
        <name>5-aminolevulinate</name>
        <dbReference type="ChEBI" id="CHEBI:356416"/>
        <label>2</label>
    </ligand>
</feature>
<organism evidence="17">
    <name type="scientific">uncultured Thermoleophilia bacterium</name>
    <dbReference type="NCBI Taxonomy" id="1497501"/>
    <lineage>
        <taxon>Bacteria</taxon>
        <taxon>Bacillati</taxon>
        <taxon>Actinomycetota</taxon>
        <taxon>Thermoleophilia</taxon>
        <taxon>environmental samples</taxon>
    </lineage>
</organism>
<dbReference type="SUPFAM" id="SSF51569">
    <property type="entry name" value="Aldolase"/>
    <property type="match status" value="1"/>
</dbReference>
<evidence type="ECO:0000256" key="9">
    <source>
        <dbReference type="ARBA" id="ARBA00025628"/>
    </source>
</evidence>
<feature type="active site" description="Schiff-base intermediate with substrate" evidence="11">
    <location>
        <position position="252"/>
    </location>
</feature>
<dbReference type="InterPro" id="IPR030656">
    <property type="entry name" value="ALAD_AS"/>
</dbReference>
<feature type="binding site" evidence="12">
    <location>
        <position position="209"/>
    </location>
    <ligand>
        <name>5-aminolevulinate</name>
        <dbReference type="ChEBI" id="CHEBI:356416"/>
        <label>1</label>
    </ligand>
</feature>
<dbReference type="GO" id="GO:0004655">
    <property type="term" value="F:porphobilinogen synthase activity"/>
    <property type="evidence" value="ECO:0007669"/>
    <property type="project" value="UniProtKB-EC"/>
</dbReference>
<evidence type="ECO:0000256" key="6">
    <source>
        <dbReference type="ARBA" id="ARBA00023133"/>
    </source>
</evidence>
<feature type="binding site" evidence="12">
    <location>
        <position position="317"/>
    </location>
    <ligand>
        <name>5-aminolevulinate</name>
        <dbReference type="ChEBI" id="CHEBI:356416"/>
        <label>2</label>
    </ligand>
</feature>
<dbReference type="InterPro" id="IPR001731">
    <property type="entry name" value="ALAD"/>
</dbReference>
<evidence type="ECO:0000256" key="15">
    <source>
        <dbReference type="RuleBase" id="RU000515"/>
    </source>
</evidence>
<evidence type="ECO:0000256" key="10">
    <source>
        <dbReference type="ARBA" id="ARBA00047651"/>
    </source>
</evidence>
<evidence type="ECO:0000256" key="4">
    <source>
        <dbReference type="ARBA" id="ARBA00012053"/>
    </source>
</evidence>
<dbReference type="GO" id="GO:0006782">
    <property type="term" value="P:protoporphyrinogen IX biosynthetic process"/>
    <property type="evidence" value="ECO:0007669"/>
    <property type="project" value="UniProtKB-UniPathway"/>
</dbReference>
<dbReference type="PROSITE" id="PS00169">
    <property type="entry name" value="D_ALA_DEHYDRATASE"/>
    <property type="match status" value="1"/>
</dbReference>
<comment type="pathway">
    <text evidence="1">Porphyrin-containing compound metabolism; protoporphyrin-IX biosynthesis; coproporphyrinogen-III from 5-aminolevulinate: step 1/4.</text>
</comment>
<keyword evidence="8 15" id="KW-0627">Porphyrin biosynthesis</keyword>
<feature type="binding site" evidence="13">
    <location>
        <position position="132"/>
    </location>
    <ligand>
        <name>Zn(2+)</name>
        <dbReference type="ChEBI" id="CHEBI:29105"/>
        <note>catalytic</note>
    </ligand>
</feature>
<protein>
    <recommendedName>
        <fullName evidence="5 15">Delta-aminolevulinic acid dehydratase</fullName>
        <ecNumber evidence="4 15">4.2.1.24</ecNumber>
    </recommendedName>
</protein>
<keyword evidence="13" id="KW-0862">Zinc</keyword>
<comment type="catalytic activity">
    <reaction evidence="10 15">
        <text>2 5-aminolevulinate = porphobilinogen + 2 H2O + H(+)</text>
        <dbReference type="Rhea" id="RHEA:24064"/>
        <dbReference type="ChEBI" id="CHEBI:15377"/>
        <dbReference type="ChEBI" id="CHEBI:15378"/>
        <dbReference type="ChEBI" id="CHEBI:58126"/>
        <dbReference type="ChEBI" id="CHEBI:356416"/>
        <dbReference type="EC" id="4.2.1.24"/>
    </reaction>
</comment>
<evidence type="ECO:0000256" key="1">
    <source>
        <dbReference type="ARBA" id="ARBA00004694"/>
    </source>
</evidence>
<dbReference type="AlphaFoldDB" id="A0A6J4UFP9"/>
<dbReference type="GO" id="GO:0008270">
    <property type="term" value="F:zinc ion binding"/>
    <property type="evidence" value="ECO:0007669"/>
    <property type="project" value="TreeGrafter"/>
</dbReference>
<feature type="binding site" evidence="13">
    <location>
        <position position="122"/>
    </location>
    <ligand>
        <name>Zn(2+)</name>
        <dbReference type="ChEBI" id="CHEBI:29105"/>
        <note>catalytic</note>
    </ligand>
</feature>
<evidence type="ECO:0000256" key="13">
    <source>
        <dbReference type="PIRSR" id="PIRSR001415-3"/>
    </source>
</evidence>
<evidence type="ECO:0000256" key="16">
    <source>
        <dbReference type="RuleBase" id="RU004161"/>
    </source>
</evidence>
<dbReference type="PANTHER" id="PTHR11458:SF0">
    <property type="entry name" value="DELTA-AMINOLEVULINIC ACID DEHYDRATASE"/>
    <property type="match status" value="1"/>
</dbReference>
<keyword evidence="14" id="KW-0460">Magnesium</keyword>
<evidence type="ECO:0000256" key="14">
    <source>
        <dbReference type="PIRSR" id="PIRSR001415-5"/>
    </source>
</evidence>
<dbReference type="FunFam" id="3.20.20.70:FF:000019">
    <property type="entry name" value="Delta-aminolevulinic acid dehydratase"/>
    <property type="match status" value="1"/>
</dbReference>
<gene>
    <name evidence="17" type="ORF">AVDCRST_MAG79-2580</name>
</gene>
<dbReference type="GO" id="GO:0005829">
    <property type="term" value="C:cytosol"/>
    <property type="evidence" value="ECO:0007669"/>
    <property type="project" value="TreeGrafter"/>
</dbReference>
<dbReference type="UniPathway" id="UPA00251">
    <property type="reaction ID" value="UER00318"/>
</dbReference>
<dbReference type="PANTHER" id="PTHR11458">
    <property type="entry name" value="DELTA-AMINOLEVULINIC ACID DEHYDRATASE"/>
    <property type="match status" value="1"/>
</dbReference>
<evidence type="ECO:0000256" key="7">
    <source>
        <dbReference type="ARBA" id="ARBA00023239"/>
    </source>
</evidence>
<evidence type="ECO:0000256" key="2">
    <source>
        <dbReference type="ARBA" id="ARBA00008055"/>
    </source>
</evidence>
<comment type="subunit">
    <text evidence="3 15">Homooctamer.</text>
</comment>
<dbReference type="SMART" id="SM01004">
    <property type="entry name" value="ALAD"/>
    <property type="match status" value="1"/>
</dbReference>
<evidence type="ECO:0000256" key="8">
    <source>
        <dbReference type="ARBA" id="ARBA00023244"/>
    </source>
</evidence>
<dbReference type="CDD" id="cd00384">
    <property type="entry name" value="ALAD_PBGS"/>
    <property type="match status" value="1"/>
</dbReference>